<feature type="region of interest" description="Disordered" evidence="1">
    <location>
        <begin position="32"/>
        <end position="100"/>
    </location>
</feature>
<protein>
    <submittedName>
        <fullName evidence="2">Unannotated protein</fullName>
    </submittedName>
</protein>
<organism evidence="2">
    <name type="scientific">freshwater metagenome</name>
    <dbReference type="NCBI Taxonomy" id="449393"/>
    <lineage>
        <taxon>unclassified sequences</taxon>
        <taxon>metagenomes</taxon>
        <taxon>ecological metagenomes</taxon>
    </lineage>
</organism>
<proteinExistence type="predicted"/>
<evidence type="ECO:0000313" key="2">
    <source>
        <dbReference type="EMBL" id="CAB4873513.1"/>
    </source>
</evidence>
<feature type="region of interest" description="Disordered" evidence="1">
    <location>
        <begin position="1"/>
        <end position="20"/>
    </location>
</feature>
<name>A0A6J7E167_9ZZZZ</name>
<feature type="compositionally biased region" description="Basic and acidic residues" evidence="1">
    <location>
        <begin position="90"/>
        <end position="100"/>
    </location>
</feature>
<reference evidence="2" key="1">
    <citation type="submission" date="2020-05" db="EMBL/GenBank/DDBJ databases">
        <authorList>
            <person name="Chiriac C."/>
            <person name="Salcher M."/>
            <person name="Ghai R."/>
            <person name="Kavagutti S V."/>
        </authorList>
    </citation>
    <scope>NUCLEOTIDE SEQUENCE</scope>
</reference>
<sequence>MAQAQEGPEVGGPTLSTVANAVRERWRDETAVSARRGVGNAAGLEQDHVPAGIGLLRQQRGPEAAEPPAHDEQVADDAAAEGRHGRRPRRVVEPEDRGLQ</sequence>
<accession>A0A6J7E167</accession>
<gene>
    <name evidence="2" type="ORF">UFOPK3402_00823</name>
</gene>
<evidence type="ECO:0000256" key="1">
    <source>
        <dbReference type="SAM" id="MobiDB-lite"/>
    </source>
</evidence>
<dbReference type="EMBL" id="CAFBLS010000086">
    <property type="protein sequence ID" value="CAB4873513.1"/>
    <property type="molecule type" value="Genomic_DNA"/>
</dbReference>
<dbReference type="AlphaFoldDB" id="A0A6J7E167"/>